<reference evidence="2 3" key="1">
    <citation type="submission" date="2024-01" db="EMBL/GenBank/DDBJ databases">
        <title>Uliginosibacterium soil sp. nov.</title>
        <authorList>
            <person name="Lv Y."/>
        </authorList>
    </citation>
    <scope>NUCLEOTIDE SEQUENCE [LARGE SCALE GENOMIC DNA]</scope>
    <source>
        <strain evidence="2 3">H3</strain>
    </source>
</reference>
<dbReference type="RefSeq" id="WP_327599054.1">
    <property type="nucleotide sequence ID" value="NZ_JAYXHS010000002.1"/>
</dbReference>
<feature type="transmembrane region" description="Helical" evidence="1">
    <location>
        <begin position="7"/>
        <end position="27"/>
    </location>
</feature>
<dbReference type="Gene3D" id="3.30.700.10">
    <property type="entry name" value="Glycoprotein, Type 4 Pilin"/>
    <property type="match status" value="1"/>
</dbReference>
<sequence length="147" mass="14405">MKKQAGFTLIELVVVMVILGILAAVALPKFVDLSTQARTAKLQGALGAVNSAMALTHAASLAAGAQASSTSTVTAEGTSIAMAYGYPTTTSIVTAAGITLSSTEYANSSGVISVANAPTPANCSFTYTAATAASAPAAVTTPVTTGC</sequence>
<keyword evidence="1" id="KW-0472">Membrane</keyword>
<organism evidence="2 3">
    <name type="scientific">Uliginosibacterium silvisoli</name>
    <dbReference type="NCBI Taxonomy" id="3114758"/>
    <lineage>
        <taxon>Bacteria</taxon>
        <taxon>Pseudomonadati</taxon>
        <taxon>Pseudomonadota</taxon>
        <taxon>Betaproteobacteria</taxon>
        <taxon>Rhodocyclales</taxon>
        <taxon>Zoogloeaceae</taxon>
        <taxon>Uliginosibacterium</taxon>
    </lineage>
</organism>
<comment type="caution">
    <text evidence="2">The sequence shown here is derived from an EMBL/GenBank/DDBJ whole genome shotgun (WGS) entry which is preliminary data.</text>
</comment>
<dbReference type="PANTHER" id="PTHR30093:SF7">
    <property type="entry name" value="MSHA MAJOR PILIN SUBUNIT MSHA"/>
    <property type="match status" value="1"/>
</dbReference>
<evidence type="ECO:0000256" key="1">
    <source>
        <dbReference type="SAM" id="Phobius"/>
    </source>
</evidence>
<protein>
    <submittedName>
        <fullName evidence="2">Type II secretion system protein</fullName>
    </submittedName>
</protein>
<keyword evidence="1" id="KW-1133">Transmembrane helix</keyword>
<evidence type="ECO:0000313" key="3">
    <source>
        <dbReference type="Proteomes" id="UP001331561"/>
    </source>
</evidence>
<name>A0ABU6K3G5_9RHOO</name>
<gene>
    <name evidence="2" type="ORF">VVD49_10090</name>
</gene>
<dbReference type="PANTHER" id="PTHR30093">
    <property type="entry name" value="GENERAL SECRETION PATHWAY PROTEIN G"/>
    <property type="match status" value="1"/>
</dbReference>
<dbReference type="PROSITE" id="PS00409">
    <property type="entry name" value="PROKAR_NTER_METHYL"/>
    <property type="match status" value="1"/>
</dbReference>
<dbReference type="EMBL" id="JAYXHS010000002">
    <property type="protein sequence ID" value="MEC5386076.1"/>
    <property type="molecule type" value="Genomic_DNA"/>
</dbReference>
<keyword evidence="3" id="KW-1185">Reference proteome</keyword>
<proteinExistence type="predicted"/>
<keyword evidence="1" id="KW-0812">Transmembrane</keyword>
<evidence type="ECO:0000313" key="2">
    <source>
        <dbReference type="EMBL" id="MEC5386076.1"/>
    </source>
</evidence>
<dbReference type="Pfam" id="PF07963">
    <property type="entry name" value="N_methyl"/>
    <property type="match status" value="1"/>
</dbReference>
<dbReference type="SUPFAM" id="SSF54523">
    <property type="entry name" value="Pili subunits"/>
    <property type="match status" value="1"/>
</dbReference>
<dbReference type="InterPro" id="IPR045584">
    <property type="entry name" value="Pilin-like"/>
</dbReference>
<accession>A0ABU6K3G5</accession>
<dbReference type="NCBIfam" id="TIGR02532">
    <property type="entry name" value="IV_pilin_GFxxxE"/>
    <property type="match status" value="1"/>
</dbReference>
<dbReference type="InterPro" id="IPR012902">
    <property type="entry name" value="N_methyl_site"/>
</dbReference>
<dbReference type="Proteomes" id="UP001331561">
    <property type="component" value="Unassembled WGS sequence"/>
</dbReference>